<dbReference type="InterPro" id="IPR028923">
    <property type="entry name" value="SAICAR_synt/ADE2_N"/>
</dbReference>
<comment type="pathway">
    <text evidence="1">Purine metabolism; IMP biosynthesis via de novo pathway; 5-amino-1-(5-phospho-D-ribosyl)imidazole-4-carboxamide from 5-amino-1-(5-phospho-D-ribosyl)imidazole-4-carboxylate: step 1/2.</text>
</comment>
<dbReference type="Gene3D" id="3.30.200.20">
    <property type="entry name" value="Phosphorylase Kinase, domain 1"/>
    <property type="match status" value="1"/>
</dbReference>
<evidence type="ECO:0000256" key="7">
    <source>
        <dbReference type="ARBA" id="ARBA00022755"/>
    </source>
</evidence>
<reference evidence="11 12" key="1">
    <citation type="submission" date="2015-10" db="EMBL/GenBank/DDBJ databases">
        <title>Genome analyses suggest a sexual origin of heterokaryosis in a supposedly ancient asexual fungus.</title>
        <authorList>
            <person name="Ropars J."/>
            <person name="Sedzielewska K."/>
            <person name="Noel J."/>
            <person name="Charron P."/>
            <person name="Farinelli L."/>
            <person name="Marton T."/>
            <person name="Kruger M."/>
            <person name="Pelin A."/>
            <person name="Brachmann A."/>
            <person name="Corradi N."/>
        </authorList>
    </citation>
    <scope>NUCLEOTIDE SEQUENCE [LARGE SCALE GENOMIC DNA]</scope>
    <source>
        <strain evidence="11 12">A4</strain>
    </source>
</reference>
<organism evidence="11 12">
    <name type="scientific">Rhizophagus irregularis</name>
    <dbReference type="NCBI Taxonomy" id="588596"/>
    <lineage>
        <taxon>Eukaryota</taxon>
        <taxon>Fungi</taxon>
        <taxon>Fungi incertae sedis</taxon>
        <taxon>Mucoromycota</taxon>
        <taxon>Glomeromycotina</taxon>
        <taxon>Glomeromycetes</taxon>
        <taxon>Glomerales</taxon>
        <taxon>Glomeraceae</taxon>
        <taxon>Rhizophagus</taxon>
    </lineage>
</organism>
<dbReference type="Gene3D" id="3.30.470.20">
    <property type="entry name" value="ATP-grasp fold, B domain"/>
    <property type="match status" value="1"/>
</dbReference>
<keyword evidence="8" id="KW-0067">ATP-binding</keyword>
<dbReference type="GO" id="GO:0005737">
    <property type="term" value="C:cytoplasm"/>
    <property type="evidence" value="ECO:0007669"/>
    <property type="project" value="TreeGrafter"/>
</dbReference>
<dbReference type="VEuPathDB" id="FungiDB:RhiirFUN_020608"/>
<dbReference type="SUPFAM" id="SSF56104">
    <property type="entry name" value="SAICAR synthase-like"/>
    <property type="match status" value="1"/>
</dbReference>
<comment type="caution">
    <text evidence="11">The sequence shown here is derived from an EMBL/GenBank/DDBJ whole genome shotgun (WGS) entry which is preliminary data.</text>
</comment>
<keyword evidence="12" id="KW-1185">Reference proteome</keyword>
<dbReference type="HAMAP" id="MF_00137">
    <property type="entry name" value="SAICAR_synth"/>
    <property type="match status" value="1"/>
</dbReference>
<evidence type="ECO:0000256" key="8">
    <source>
        <dbReference type="ARBA" id="ARBA00022840"/>
    </source>
</evidence>
<dbReference type="NCBIfam" id="NF010568">
    <property type="entry name" value="PRK13961.1"/>
    <property type="match status" value="1"/>
</dbReference>
<dbReference type="UniPathway" id="UPA00074">
    <property type="reaction ID" value="UER00131"/>
</dbReference>
<protein>
    <recommendedName>
        <fullName evidence="4">Phosphoribosylaminoimidazole-succinocarboxamide synthase</fullName>
        <ecNumber evidence="3">6.3.2.6</ecNumber>
    </recommendedName>
    <alternativeName>
        <fullName evidence="9">SAICAR synthetase</fullName>
    </alternativeName>
</protein>
<name>A0A2I1GQF1_9GLOM</name>
<evidence type="ECO:0000256" key="6">
    <source>
        <dbReference type="ARBA" id="ARBA00022741"/>
    </source>
</evidence>
<dbReference type="OrthoDB" id="9991235at2759"/>
<dbReference type="VEuPathDB" id="FungiDB:RhiirA1_410164"/>
<dbReference type="InterPro" id="IPR018236">
    <property type="entry name" value="SAICAR_synthetase_CS"/>
</dbReference>
<dbReference type="PANTHER" id="PTHR43700:SF1">
    <property type="entry name" value="PHOSPHORIBOSYLAMINOIMIDAZOLE-SUCCINOCARBOXAMIDE SYNTHASE"/>
    <property type="match status" value="1"/>
</dbReference>
<dbReference type="CDD" id="cd01414">
    <property type="entry name" value="SAICAR_synt_Sc"/>
    <property type="match status" value="1"/>
</dbReference>
<dbReference type="Pfam" id="PF01259">
    <property type="entry name" value="SAICAR_synt"/>
    <property type="match status" value="1"/>
</dbReference>
<accession>A0A2I1GQF1</accession>
<evidence type="ECO:0000256" key="9">
    <source>
        <dbReference type="ARBA" id="ARBA00030409"/>
    </source>
</evidence>
<dbReference type="GO" id="GO:0005524">
    <property type="term" value="F:ATP binding"/>
    <property type="evidence" value="ECO:0007669"/>
    <property type="project" value="UniProtKB-KW"/>
</dbReference>
<evidence type="ECO:0000313" key="12">
    <source>
        <dbReference type="Proteomes" id="UP000234323"/>
    </source>
</evidence>
<evidence type="ECO:0000256" key="4">
    <source>
        <dbReference type="ARBA" id="ARBA00016460"/>
    </source>
</evidence>
<evidence type="ECO:0000259" key="10">
    <source>
        <dbReference type="Pfam" id="PF01259"/>
    </source>
</evidence>
<dbReference type="EC" id="6.3.2.6" evidence="3"/>
<evidence type="ECO:0000256" key="5">
    <source>
        <dbReference type="ARBA" id="ARBA00022598"/>
    </source>
</evidence>
<dbReference type="GO" id="GO:0006189">
    <property type="term" value="P:'de novo' IMP biosynthetic process"/>
    <property type="evidence" value="ECO:0007669"/>
    <property type="project" value="UniProtKB-UniPathway"/>
</dbReference>
<comment type="similarity">
    <text evidence="2">Belongs to the SAICAR synthetase family.</text>
</comment>
<feature type="domain" description="SAICAR synthetase/ADE2 N-terminal" evidence="10">
    <location>
        <begin position="14"/>
        <end position="261"/>
    </location>
</feature>
<dbReference type="InterPro" id="IPR001636">
    <property type="entry name" value="SAICAR_synth"/>
</dbReference>
<keyword evidence="6" id="KW-0547">Nucleotide-binding</keyword>
<evidence type="ECO:0000256" key="3">
    <source>
        <dbReference type="ARBA" id="ARBA00012217"/>
    </source>
</evidence>
<dbReference type="EMBL" id="LLXI01000667">
    <property type="protein sequence ID" value="PKY48764.1"/>
    <property type="molecule type" value="Genomic_DNA"/>
</dbReference>
<keyword evidence="7" id="KW-0658">Purine biosynthesis</keyword>
<proteinExistence type="inferred from homology"/>
<evidence type="ECO:0000256" key="2">
    <source>
        <dbReference type="ARBA" id="ARBA00010190"/>
    </source>
</evidence>
<evidence type="ECO:0000313" key="11">
    <source>
        <dbReference type="EMBL" id="PKY48764.1"/>
    </source>
</evidence>
<keyword evidence="5" id="KW-0436">Ligase</keyword>
<dbReference type="NCBIfam" id="TIGR00081">
    <property type="entry name" value="purC"/>
    <property type="match status" value="1"/>
</dbReference>
<dbReference type="GO" id="GO:0004639">
    <property type="term" value="F:phosphoribosylaminoimidazolesuccinocarboxamide synthase activity"/>
    <property type="evidence" value="ECO:0007669"/>
    <property type="project" value="UniProtKB-EC"/>
</dbReference>
<dbReference type="Proteomes" id="UP000234323">
    <property type="component" value="Unassembled WGS sequence"/>
</dbReference>
<dbReference type="PROSITE" id="PS01058">
    <property type="entry name" value="SAICAR_SYNTHETASE_2"/>
    <property type="match status" value="1"/>
</dbReference>
<dbReference type="FunFam" id="3.30.200.20:FF:000392">
    <property type="entry name" value="Phosphoribosylaminoimidazole-succinocarboxamide synthase"/>
    <property type="match status" value="1"/>
</dbReference>
<dbReference type="FunFam" id="3.30.470.20:FF:000015">
    <property type="entry name" value="Phosphoribosylaminoimidazole-succinocarboxamide synthase"/>
    <property type="match status" value="1"/>
</dbReference>
<evidence type="ECO:0000256" key="1">
    <source>
        <dbReference type="ARBA" id="ARBA00004672"/>
    </source>
</evidence>
<sequence>MALLKSSCPDLELITCGKVRDLYRIDDNTLLFVATDRISAFDVIMKNGVPGKGKLLTQMSVFWFNYLKDILPNHIITTEFDQMPEKVQKYRDQLEYRCLLVKKLKVFSVEAIVRGYITGSAWSEYKKKGTVCDITLPEGLKESQSFEKALYTPSTKAEIGQHDENIHPSKVPEIIGDKYADQISEISVKLYTKAKEYALSKGIIIADTKFEFGRDDTGILYLVDEVLTPDSSRFWLSLNYEVGKSQESFDKQYLRNYLLSIDFDKKTSIELPNDIITKTMKRYIEAYKMITDSDPTFL</sequence>
<dbReference type="VEuPathDB" id="FungiDB:FUN_019161"/>
<dbReference type="AlphaFoldDB" id="A0A2I1GQF1"/>
<dbReference type="PANTHER" id="PTHR43700">
    <property type="entry name" value="PHOSPHORIBOSYLAMINOIMIDAZOLE-SUCCINOCARBOXAMIDE SYNTHASE"/>
    <property type="match status" value="1"/>
</dbReference>
<gene>
    <name evidence="11" type="ORF">RhiirA4_404727</name>
</gene>